<organism evidence="3 4">
    <name type="scientific">Clytia hemisphaerica</name>
    <dbReference type="NCBI Taxonomy" id="252671"/>
    <lineage>
        <taxon>Eukaryota</taxon>
        <taxon>Metazoa</taxon>
        <taxon>Cnidaria</taxon>
        <taxon>Hydrozoa</taxon>
        <taxon>Hydroidolina</taxon>
        <taxon>Leptothecata</taxon>
        <taxon>Obeliida</taxon>
        <taxon>Clytiidae</taxon>
        <taxon>Clytia</taxon>
    </lineage>
</organism>
<feature type="signal peptide" evidence="2">
    <location>
        <begin position="1"/>
        <end position="19"/>
    </location>
</feature>
<dbReference type="RefSeq" id="XP_066910997.1">
    <property type="nucleotide sequence ID" value="XM_067054896.1"/>
</dbReference>
<keyword evidence="1" id="KW-0812">Transmembrane</keyword>
<evidence type="ECO:0000256" key="2">
    <source>
        <dbReference type="SAM" id="SignalP"/>
    </source>
</evidence>
<accession>A0A7M5X1U6</accession>
<proteinExistence type="predicted"/>
<evidence type="ECO:0000313" key="3">
    <source>
        <dbReference type="EnsemblMetazoa" id="CLYHEMP016445.1"/>
    </source>
</evidence>
<evidence type="ECO:0000313" key="4">
    <source>
        <dbReference type="Proteomes" id="UP000594262"/>
    </source>
</evidence>
<keyword evidence="1" id="KW-1133">Transmembrane helix</keyword>
<keyword evidence="2" id="KW-0732">Signal</keyword>
<dbReference type="GeneID" id="136798308"/>
<protein>
    <recommendedName>
        <fullName evidence="5">Cnidarian restricted protein</fullName>
    </recommendedName>
</protein>
<evidence type="ECO:0008006" key="5">
    <source>
        <dbReference type="Google" id="ProtNLM"/>
    </source>
</evidence>
<name>A0A7M5X1U6_9CNID</name>
<feature type="transmembrane region" description="Helical" evidence="1">
    <location>
        <begin position="113"/>
        <end position="135"/>
    </location>
</feature>
<sequence>MSMEIYIFCILLLSRCTLISTMVLRRAVMKNSWTEISRTCMRDFDGVIQFYTNDGFRPCTEEICPLKGDAGPFGEECRVCCVHKRDILASGSKSSNKTNDDGASFIRIETRTLVTVISLTTILFVIVVVAFCCYVRRIKNQHLSKRVTVREQHSFIQPSLDFNKKCNVPRPDQTCQQKPTKNGGHNDDATFFVNM</sequence>
<feature type="chain" id="PRO_5029445836" description="Cnidarian restricted protein" evidence="2">
    <location>
        <begin position="20"/>
        <end position="195"/>
    </location>
</feature>
<reference evidence="3" key="1">
    <citation type="submission" date="2021-01" db="UniProtKB">
        <authorList>
            <consortium name="EnsemblMetazoa"/>
        </authorList>
    </citation>
    <scope>IDENTIFICATION</scope>
</reference>
<keyword evidence="1" id="KW-0472">Membrane</keyword>
<dbReference type="EnsemblMetazoa" id="CLYHEMT016445.1">
    <property type="protein sequence ID" value="CLYHEMP016445.1"/>
    <property type="gene ID" value="CLYHEMG016445"/>
</dbReference>
<dbReference type="Proteomes" id="UP000594262">
    <property type="component" value="Unplaced"/>
</dbReference>
<dbReference type="AlphaFoldDB" id="A0A7M5X1U6"/>
<evidence type="ECO:0000256" key="1">
    <source>
        <dbReference type="SAM" id="Phobius"/>
    </source>
</evidence>
<keyword evidence="4" id="KW-1185">Reference proteome</keyword>